<protein>
    <submittedName>
        <fullName evidence="2">Uncharacterized protein</fullName>
    </submittedName>
</protein>
<feature type="compositionally biased region" description="Basic and acidic residues" evidence="1">
    <location>
        <begin position="62"/>
        <end position="77"/>
    </location>
</feature>
<organism evidence="2">
    <name type="scientific">marine metagenome</name>
    <dbReference type="NCBI Taxonomy" id="408172"/>
    <lineage>
        <taxon>unclassified sequences</taxon>
        <taxon>metagenomes</taxon>
        <taxon>ecological metagenomes</taxon>
    </lineage>
</organism>
<name>A0A382H0K6_9ZZZZ</name>
<dbReference type="AlphaFoldDB" id="A0A382H0K6"/>
<feature type="non-terminal residue" evidence="2">
    <location>
        <position position="1"/>
    </location>
</feature>
<dbReference type="EMBL" id="UINC01058512">
    <property type="protein sequence ID" value="SVB80856.1"/>
    <property type="molecule type" value="Genomic_DNA"/>
</dbReference>
<feature type="region of interest" description="Disordered" evidence="1">
    <location>
        <begin position="57"/>
        <end position="77"/>
    </location>
</feature>
<sequence>KKDGRNLAAAATTEIARGKVGGFYIDQKIIRHGNIDDMNLKQLYERMKTIKERNMRISAAKKQLENTHDKKEKEEKR</sequence>
<proteinExistence type="predicted"/>
<gene>
    <name evidence="2" type="ORF">METZ01_LOCUS233710</name>
</gene>
<evidence type="ECO:0000256" key="1">
    <source>
        <dbReference type="SAM" id="MobiDB-lite"/>
    </source>
</evidence>
<reference evidence="2" key="1">
    <citation type="submission" date="2018-05" db="EMBL/GenBank/DDBJ databases">
        <authorList>
            <person name="Lanie J.A."/>
            <person name="Ng W.-L."/>
            <person name="Kazmierczak K.M."/>
            <person name="Andrzejewski T.M."/>
            <person name="Davidsen T.M."/>
            <person name="Wayne K.J."/>
            <person name="Tettelin H."/>
            <person name="Glass J.I."/>
            <person name="Rusch D."/>
            <person name="Podicherti R."/>
            <person name="Tsui H.-C.T."/>
            <person name="Winkler M.E."/>
        </authorList>
    </citation>
    <scope>NUCLEOTIDE SEQUENCE</scope>
</reference>
<accession>A0A382H0K6</accession>
<evidence type="ECO:0000313" key="2">
    <source>
        <dbReference type="EMBL" id="SVB80856.1"/>
    </source>
</evidence>